<dbReference type="InterPro" id="IPR003107">
    <property type="entry name" value="HAT"/>
</dbReference>
<gene>
    <name evidence="8" type="ORF">CDAUBV1_LOCUS15007</name>
</gene>
<dbReference type="Pfam" id="PF23241">
    <property type="entry name" value="HAT_PRP39_C"/>
    <property type="match status" value="2"/>
</dbReference>
<feature type="compositionally biased region" description="Basic and acidic residues" evidence="7">
    <location>
        <begin position="573"/>
        <end position="595"/>
    </location>
</feature>
<keyword evidence="2" id="KW-0507">mRNA processing</keyword>
<reference evidence="8" key="1">
    <citation type="submission" date="2024-06" db="EMBL/GenBank/DDBJ databases">
        <authorList>
            <person name="Liu X."/>
            <person name="Lenzi L."/>
            <person name="Haldenby T S."/>
            <person name="Uol C."/>
        </authorList>
    </citation>
    <scope>NUCLEOTIDE SEQUENCE</scope>
</reference>
<evidence type="ECO:0008006" key="10">
    <source>
        <dbReference type="Google" id="ProtNLM"/>
    </source>
</evidence>
<dbReference type="SUPFAM" id="SSF48452">
    <property type="entry name" value="TPR-like"/>
    <property type="match status" value="2"/>
</dbReference>
<evidence type="ECO:0000313" key="8">
    <source>
        <dbReference type="EMBL" id="CAL5139813.1"/>
    </source>
</evidence>
<dbReference type="SMART" id="SM00386">
    <property type="entry name" value="HAT"/>
    <property type="match status" value="5"/>
</dbReference>
<feature type="compositionally biased region" description="Basic and acidic residues" evidence="7">
    <location>
        <begin position="650"/>
        <end position="659"/>
    </location>
</feature>
<accession>A0AAV2TY53</accession>
<dbReference type="InterPro" id="IPR059164">
    <property type="entry name" value="HAT_PRP39_C"/>
</dbReference>
<dbReference type="InterPro" id="IPR011990">
    <property type="entry name" value="TPR-like_helical_dom_sf"/>
</dbReference>
<feature type="compositionally biased region" description="Basic and acidic residues" evidence="7">
    <location>
        <begin position="726"/>
        <end position="740"/>
    </location>
</feature>
<protein>
    <recommendedName>
        <fullName evidence="10">Pre-mRNA-processing factor 39</fullName>
    </recommendedName>
</protein>
<dbReference type="GO" id="GO:0030627">
    <property type="term" value="F:pre-mRNA 5'-splice site binding"/>
    <property type="evidence" value="ECO:0007669"/>
    <property type="project" value="TreeGrafter"/>
</dbReference>
<dbReference type="AlphaFoldDB" id="A0AAV2TY53"/>
<feature type="region of interest" description="Disordered" evidence="7">
    <location>
        <begin position="536"/>
        <end position="743"/>
    </location>
</feature>
<dbReference type="Proteomes" id="UP001497525">
    <property type="component" value="Unassembled WGS sequence"/>
</dbReference>
<sequence length="1060" mass="118301">MSLRVSFTKLWKKANDNPTEFTLWTSLLDLVEKQQNIDHARKAFESFFSHFPYCYGYWKKWADMERHKGNKERSLEVYRTGVKAIPLSVDLWTAYLDTALEFYHGHDDYEIKMRSLYEEALSAAGLEFRSDPLWEHYISWESGHNRLTNVLDIYTRLLQIPTQSYFQNWDSFNKLVEDNKPEDILSRSEFAQLHAQVSLNAAKEMSFEQQTVEMSDDMEPPIVCVTKPVVEITDAARAAIRKLLIASREKLYQATYMLIMKRWYFEEKIRRPYFHVKPLEEVQLTNWAEYLSFEESEAATALATAKEEAKSNDADLSDVDLNKIASASEPVKLARQRVRVLYERCLIACALYEHFWIRYARYLEYVECDIPAAREVWRRACTVHLRYKPTIHWHWGCFEERYPSNLDDPPTYPVKTCLEILTELEERLTDSPLVCCRRADAMRRAGKPLFDIIACLRNGINRLRFLVDEQNKVAKAVSGSTASRTVAQAIATAAQARAGAGVLAGRLARLLHRDEALVAEGVPQWMLLLQTSYKEEEEEEPVLESMEDEKESEPVKIEDGEDAMHNGVSAEDEGAKETENEDGKQKQEAPDVSTHDEDDMESGDDEPKEPEEENPSDSDESMDSEDSGDEAEGDDESKENGKTTQVDTDENSHDSEKHAPNQASEAMEEQEPDEAGSPPVLLVKRPEDTEDKEKKSTKRKRKSKKSKRGHKKPKVEKNGEGSNAEEDARASEEARAKAEAEAAAEEEERIRALLDKRHKLIHINAPASETLTEEDRVLLSGEESAIKVLKEAIEYDPRNERLYAQLLDIIYQRRPPDIEGFVEVCNFASIDSVLPASIKMSFCQRKMQFLEEFDKDICRLATAYEEYTDLCQSVNAGLAAAAAARGASRLNAGYPLPDLLNLPTASVRVSAVAAISNGDSLVSAGPVARQHVLNTDQAALEAAASVGTPAPDPSTSAGYYTAGAYEPLAAALGNTGGLPPPVPTNIPIMTPGISLVPSATLTDTESAAAAWAAASEAYAPYYYGTAGAASAVLPVSMDFTHSGVPCMPTSATTTSASSGV</sequence>
<feature type="compositionally biased region" description="Basic residues" evidence="7">
    <location>
        <begin position="695"/>
        <end position="714"/>
    </location>
</feature>
<proteinExistence type="inferred from homology"/>
<comment type="subcellular location">
    <subcellularLocation>
        <location evidence="1">Nucleus</location>
    </subcellularLocation>
</comment>
<name>A0AAV2TY53_CALDB</name>
<feature type="compositionally biased region" description="Basic and acidic residues" evidence="7">
    <location>
        <begin position="684"/>
        <end position="694"/>
    </location>
</feature>
<evidence type="ECO:0000256" key="6">
    <source>
        <dbReference type="ARBA" id="ARBA00038019"/>
    </source>
</evidence>
<comment type="caution">
    <text evidence="8">The sequence shown here is derived from an EMBL/GenBank/DDBJ whole genome shotgun (WGS) entry which is preliminary data.</text>
</comment>
<feature type="compositionally biased region" description="Basic and acidic residues" evidence="7">
    <location>
        <begin position="552"/>
        <end position="564"/>
    </location>
</feature>
<evidence type="ECO:0000256" key="2">
    <source>
        <dbReference type="ARBA" id="ARBA00022664"/>
    </source>
</evidence>
<dbReference type="PANTHER" id="PTHR17204">
    <property type="entry name" value="PRE-MRNA PROCESSING PROTEIN PRP39-RELATED"/>
    <property type="match status" value="1"/>
</dbReference>
<dbReference type="FunFam" id="1.25.40.10:FF:000091">
    <property type="entry name" value="Pre-mRNA-processing factor 39"/>
    <property type="match status" value="1"/>
</dbReference>
<dbReference type="GO" id="GO:0000395">
    <property type="term" value="P:mRNA 5'-splice site recognition"/>
    <property type="evidence" value="ECO:0007669"/>
    <property type="project" value="TreeGrafter"/>
</dbReference>
<dbReference type="Pfam" id="PF23240">
    <property type="entry name" value="HAT_PRP39_N"/>
    <property type="match status" value="1"/>
</dbReference>
<keyword evidence="4" id="KW-0508">mRNA splicing</keyword>
<organism evidence="8 9">
    <name type="scientific">Calicophoron daubneyi</name>
    <name type="common">Rumen fluke</name>
    <name type="synonym">Paramphistomum daubneyi</name>
    <dbReference type="NCBI Taxonomy" id="300641"/>
    <lineage>
        <taxon>Eukaryota</taxon>
        <taxon>Metazoa</taxon>
        <taxon>Spiralia</taxon>
        <taxon>Lophotrochozoa</taxon>
        <taxon>Platyhelminthes</taxon>
        <taxon>Trematoda</taxon>
        <taxon>Digenea</taxon>
        <taxon>Plagiorchiida</taxon>
        <taxon>Pronocephalata</taxon>
        <taxon>Paramphistomoidea</taxon>
        <taxon>Paramphistomidae</taxon>
        <taxon>Calicophoron</taxon>
    </lineage>
</organism>
<comment type="similarity">
    <text evidence="6">Belongs to the PRP39 family.</text>
</comment>
<keyword evidence="5" id="KW-0539">Nucleus</keyword>
<dbReference type="GO" id="GO:0005685">
    <property type="term" value="C:U1 snRNP"/>
    <property type="evidence" value="ECO:0007669"/>
    <property type="project" value="TreeGrafter"/>
</dbReference>
<evidence type="ECO:0000256" key="7">
    <source>
        <dbReference type="SAM" id="MobiDB-lite"/>
    </source>
</evidence>
<dbReference type="EMBL" id="CAXLJL010000645">
    <property type="protein sequence ID" value="CAL5139813.1"/>
    <property type="molecule type" value="Genomic_DNA"/>
</dbReference>
<feature type="compositionally biased region" description="Acidic residues" evidence="7">
    <location>
        <begin position="596"/>
        <end position="637"/>
    </location>
</feature>
<evidence type="ECO:0000256" key="1">
    <source>
        <dbReference type="ARBA" id="ARBA00004123"/>
    </source>
</evidence>
<dbReference type="GO" id="GO:0000243">
    <property type="term" value="C:commitment complex"/>
    <property type="evidence" value="ECO:0007669"/>
    <property type="project" value="TreeGrafter"/>
</dbReference>
<keyword evidence="3" id="KW-0677">Repeat</keyword>
<feature type="compositionally biased region" description="Acidic residues" evidence="7">
    <location>
        <begin position="536"/>
        <end position="551"/>
    </location>
</feature>
<evidence type="ECO:0000256" key="3">
    <source>
        <dbReference type="ARBA" id="ARBA00022737"/>
    </source>
</evidence>
<evidence type="ECO:0000313" key="9">
    <source>
        <dbReference type="Proteomes" id="UP001497525"/>
    </source>
</evidence>
<dbReference type="GO" id="GO:0071004">
    <property type="term" value="C:U2-type prespliceosome"/>
    <property type="evidence" value="ECO:0007669"/>
    <property type="project" value="TreeGrafter"/>
</dbReference>
<evidence type="ECO:0000256" key="5">
    <source>
        <dbReference type="ARBA" id="ARBA00023242"/>
    </source>
</evidence>
<dbReference type="Gene3D" id="1.25.40.10">
    <property type="entry name" value="Tetratricopeptide repeat domain"/>
    <property type="match status" value="2"/>
</dbReference>
<evidence type="ECO:0000256" key="4">
    <source>
        <dbReference type="ARBA" id="ARBA00023187"/>
    </source>
</evidence>
<dbReference type="PANTHER" id="PTHR17204:SF5">
    <property type="entry name" value="PRE-MRNA-PROCESSING FACTOR 39"/>
    <property type="match status" value="1"/>
</dbReference>